<keyword evidence="1" id="KW-1133">Transmembrane helix</keyword>
<gene>
    <name evidence="3" type="primary">LOC112493764</name>
</gene>
<evidence type="ECO:0000256" key="1">
    <source>
        <dbReference type="SAM" id="Phobius"/>
    </source>
</evidence>
<keyword evidence="1" id="KW-0472">Membrane</keyword>
<dbReference type="Proteomes" id="UP000694920">
    <property type="component" value="Unplaced"/>
</dbReference>
<name>A0AAJ7R978_CEPCN</name>
<organism evidence="2 3">
    <name type="scientific">Cephus cinctus</name>
    <name type="common">Wheat stem sawfly</name>
    <dbReference type="NCBI Taxonomy" id="211228"/>
    <lineage>
        <taxon>Eukaryota</taxon>
        <taxon>Metazoa</taxon>
        <taxon>Ecdysozoa</taxon>
        <taxon>Arthropoda</taxon>
        <taxon>Hexapoda</taxon>
        <taxon>Insecta</taxon>
        <taxon>Pterygota</taxon>
        <taxon>Neoptera</taxon>
        <taxon>Endopterygota</taxon>
        <taxon>Hymenoptera</taxon>
        <taxon>Cephoidea</taxon>
        <taxon>Cephidae</taxon>
        <taxon>Cephus</taxon>
    </lineage>
</organism>
<accession>A0AAJ7R978</accession>
<reference evidence="3" key="1">
    <citation type="submission" date="2025-08" db="UniProtKB">
        <authorList>
            <consortium name="RefSeq"/>
        </authorList>
    </citation>
    <scope>IDENTIFICATION</scope>
</reference>
<evidence type="ECO:0000313" key="2">
    <source>
        <dbReference type="Proteomes" id="UP000694920"/>
    </source>
</evidence>
<dbReference type="KEGG" id="ccin:112493764"/>
<evidence type="ECO:0000313" key="3">
    <source>
        <dbReference type="RefSeq" id="XP_024936583.1"/>
    </source>
</evidence>
<sequence>MTCAPETCNIRHAIQETHRDIQLSRREFIKDLLHLKCKVIHLVQDQIKVSNGKLEIHYQKGNRRGIEMSTTPRYFLNSTKTARSDEWTNSLTVPSTSTQADLPYMKHVAHLPPEHRMNNRTWKNSISRLIPHCSNILLAALILGILVWMSLLYGALLGASLCGHGRSSFPLMSFAHSQTRNILF</sequence>
<dbReference type="RefSeq" id="XP_024936583.1">
    <property type="nucleotide sequence ID" value="XM_025080815.1"/>
</dbReference>
<dbReference type="GeneID" id="112493764"/>
<dbReference type="AlphaFoldDB" id="A0AAJ7R978"/>
<keyword evidence="2" id="KW-1185">Reference proteome</keyword>
<proteinExistence type="predicted"/>
<keyword evidence="1" id="KW-0812">Transmembrane</keyword>
<feature type="transmembrane region" description="Helical" evidence="1">
    <location>
        <begin position="136"/>
        <end position="162"/>
    </location>
</feature>
<protein>
    <submittedName>
        <fullName evidence="3">Uncharacterized protein LOC112493764</fullName>
    </submittedName>
</protein>